<dbReference type="EMBL" id="WSLF01000012">
    <property type="protein sequence ID" value="KAE9631393.1"/>
    <property type="molecule type" value="Genomic_DNA"/>
</dbReference>
<evidence type="ECO:0000313" key="8">
    <source>
        <dbReference type="Proteomes" id="UP000483018"/>
    </source>
</evidence>
<feature type="signal peptide" evidence="5">
    <location>
        <begin position="1"/>
        <end position="22"/>
    </location>
</feature>
<sequence length="612" mass="69066">MKLKKQWSMFLAVVMIFGVALTACGTKDETQTVGEAGQQTEQNSESAYEGEKVLDYYLSSEPQTLDPQQMWGQPDIQVENMFMEGLMRFGKDDSSLEPGVAKGYTYDEATNTYTFELREDAKWADGTPITADDFFFAWRLAVDTSGAYSFLIADYIEGAADYAAYDKAAFLTEKDASFANLSEEDQAARIEAMTEEELNAFQAKKDELWSNVKAVAEGNNIIITLAVPAPYFPNLTAFAVYAPVKEEFYNEQNAASKYGIEAEGLLANGPWKIAEWVHKDYFKLVKNENYWNKDNINIDVINMKIVNDVETRTNLLKTGALDGSAIQSKDVPDFEDMATLEQLNLQAMINRSDFSIFYIDFNHFDNPITQNANIRKALMYAMDRTSFVEKINIGDEPALAIIPEAFPGLEKTFREENGIELFEDNNKEKAKEYLAAGLKELGMSELPTLDLLIGDGDIDQKVAEKFQADWKEIGINVNLVPLPWAERLTRLQNGDFGMSASGWGPDYPDAMTFLELFESVNPNNNGKYNNPEYDKLIQAAKQEKDAATRIQYLYDAEKIVIEDAVIAPMYYRNVHFTFKNYVTGVVIRGVGATTDFYWTDIDMNAKNAEKQQ</sequence>
<dbReference type="GO" id="GO:0030313">
    <property type="term" value="C:cell envelope"/>
    <property type="evidence" value="ECO:0007669"/>
    <property type="project" value="UniProtKB-SubCell"/>
</dbReference>
<organism evidence="7 8">
    <name type="scientific">Defluviitalea raffinosedens</name>
    <dbReference type="NCBI Taxonomy" id="1450156"/>
    <lineage>
        <taxon>Bacteria</taxon>
        <taxon>Bacillati</taxon>
        <taxon>Bacillota</taxon>
        <taxon>Clostridia</taxon>
        <taxon>Lachnospirales</taxon>
        <taxon>Defluviitaleaceae</taxon>
        <taxon>Defluviitalea</taxon>
    </lineage>
</organism>
<protein>
    <recommendedName>
        <fullName evidence="6">Solute-binding protein family 5 domain-containing protein</fullName>
    </recommendedName>
</protein>
<dbReference type="Gene3D" id="3.90.76.10">
    <property type="entry name" value="Dipeptide-binding Protein, Domain 1"/>
    <property type="match status" value="1"/>
</dbReference>
<evidence type="ECO:0000256" key="2">
    <source>
        <dbReference type="ARBA" id="ARBA00005695"/>
    </source>
</evidence>
<evidence type="ECO:0000256" key="4">
    <source>
        <dbReference type="ARBA" id="ARBA00022729"/>
    </source>
</evidence>
<evidence type="ECO:0000256" key="5">
    <source>
        <dbReference type="SAM" id="SignalP"/>
    </source>
</evidence>
<gene>
    <name evidence="7" type="ORF">GND95_11605</name>
</gene>
<dbReference type="SUPFAM" id="SSF53850">
    <property type="entry name" value="Periplasmic binding protein-like II"/>
    <property type="match status" value="1"/>
</dbReference>
<keyword evidence="3" id="KW-0813">Transport</keyword>
<dbReference type="Proteomes" id="UP000483018">
    <property type="component" value="Unassembled WGS sequence"/>
</dbReference>
<dbReference type="InterPro" id="IPR039424">
    <property type="entry name" value="SBP_5"/>
</dbReference>
<evidence type="ECO:0000259" key="6">
    <source>
        <dbReference type="Pfam" id="PF00496"/>
    </source>
</evidence>
<evidence type="ECO:0000256" key="1">
    <source>
        <dbReference type="ARBA" id="ARBA00004196"/>
    </source>
</evidence>
<dbReference type="GO" id="GO:1904680">
    <property type="term" value="F:peptide transmembrane transporter activity"/>
    <property type="evidence" value="ECO:0007669"/>
    <property type="project" value="TreeGrafter"/>
</dbReference>
<dbReference type="PANTHER" id="PTHR30290:SF10">
    <property type="entry name" value="PERIPLASMIC OLIGOPEPTIDE-BINDING PROTEIN-RELATED"/>
    <property type="match status" value="1"/>
</dbReference>
<evidence type="ECO:0000256" key="3">
    <source>
        <dbReference type="ARBA" id="ARBA00022448"/>
    </source>
</evidence>
<dbReference type="Gene3D" id="3.10.105.10">
    <property type="entry name" value="Dipeptide-binding Protein, Domain 3"/>
    <property type="match status" value="1"/>
</dbReference>
<dbReference type="InterPro" id="IPR030678">
    <property type="entry name" value="Peptide/Ni-bd"/>
</dbReference>
<comment type="subcellular location">
    <subcellularLocation>
        <location evidence="1">Cell envelope</location>
    </subcellularLocation>
</comment>
<dbReference type="PIRSF" id="PIRSF002741">
    <property type="entry name" value="MppA"/>
    <property type="match status" value="1"/>
</dbReference>
<keyword evidence="4 5" id="KW-0732">Signal</keyword>
<evidence type="ECO:0000313" key="7">
    <source>
        <dbReference type="EMBL" id="KAE9631393.1"/>
    </source>
</evidence>
<dbReference type="InterPro" id="IPR000914">
    <property type="entry name" value="SBP_5_dom"/>
</dbReference>
<dbReference type="AlphaFoldDB" id="A0A7C8HFT7"/>
<dbReference type="PANTHER" id="PTHR30290">
    <property type="entry name" value="PERIPLASMIC BINDING COMPONENT OF ABC TRANSPORTER"/>
    <property type="match status" value="1"/>
</dbReference>
<dbReference type="GO" id="GO:0015833">
    <property type="term" value="P:peptide transport"/>
    <property type="evidence" value="ECO:0007669"/>
    <property type="project" value="TreeGrafter"/>
</dbReference>
<dbReference type="CDD" id="cd08504">
    <property type="entry name" value="PBP2_OppA"/>
    <property type="match status" value="1"/>
</dbReference>
<dbReference type="PROSITE" id="PS51257">
    <property type="entry name" value="PROKAR_LIPOPROTEIN"/>
    <property type="match status" value="1"/>
</dbReference>
<accession>A0A7C8HFT7</accession>
<dbReference type="RefSeq" id="WP_158741320.1">
    <property type="nucleotide sequence ID" value="NZ_JAFBEP010000002.1"/>
</dbReference>
<name>A0A7C8HFT7_9FIRM</name>
<feature type="domain" description="Solute-binding protein family 5" evidence="6">
    <location>
        <begin position="96"/>
        <end position="524"/>
    </location>
</feature>
<keyword evidence="8" id="KW-1185">Reference proteome</keyword>
<comment type="caution">
    <text evidence="7">The sequence shown here is derived from an EMBL/GenBank/DDBJ whole genome shotgun (WGS) entry which is preliminary data.</text>
</comment>
<dbReference type="Gene3D" id="3.40.190.10">
    <property type="entry name" value="Periplasmic binding protein-like II"/>
    <property type="match status" value="1"/>
</dbReference>
<dbReference type="OrthoDB" id="137511at2"/>
<dbReference type="GO" id="GO:0042597">
    <property type="term" value="C:periplasmic space"/>
    <property type="evidence" value="ECO:0007669"/>
    <property type="project" value="UniProtKB-ARBA"/>
</dbReference>
<feature type="chain" id="PRO_5038754515" description="Solute-binding protein family 5 domain-containing protein" evidence="5">
    <location>
        <begin position="23"/>
        <end position="612"/>
    </location>
</feature>
<comment type="similarity">
    <text evidence="2">Belongs to the bacterial solute-binding protein 5 family.</text>
</comment>
<dbReference type="GO" id="GO:0043190">
    <property type="term" value="C:ATP-binding cassette (ABC) transporter complex"/>
    <property type="evidence" value="ECO:0007669"/>
    <property type="project" value="InterPro"/>
</dbReference>
<proteinExistence type="inferred from homology"/>
<reference evidence="7 8" key="1">
    <citation type="submission" date="2019-12" db="EMBL/GenBank/DDBJ databases">
        <title>Defluviitalea raffinosedens, isolated from a biogas fermenter, genome sequencing and characterization.</title>
        <authorList>
            <person name="Rettenmaier R."/>
            <person name="Schneider M."/>
            <person name="Neuhaus K."/>
            <person name="Liebl W."/>
            <person name="Zverlov V."/>
        </authorList>
    </citation>
    <scope>NUCLEOTIDE SEQUENCE [LARGE SCALE GENOMIC DNA]</scope>
    <source>
        <strain evidence="7 8">249c-K6</strain>
    </source>
</reference>
<dbReference type="Pfam" id="PF00496">
    <property type="entry name" value="SBP_bac_5"/>
    <property type="match status" value="1"/>
</dbReference>
<dbReference type="FunFam" id="3.10.105.10:FF:000001">
    <property type="entry name" value="Oligopeptide ABC transporter, oligopeptide-binding protein"/>
    <property type="match status" value="1"/>
</dbReference>